<dbReference type="EMBL" id="JAGIZQ010000006">
    <property type="protein sequence ID" value="KAH6623700.1"/>
    <property type="molecule type" value="Genomic_DNA"/>
</dbReference>
<name>A0ACB7NZC9_9PEZI</name>
<comment type="caution">
    <text evidence="1">The sequence shown here is derived from an EMBL/GenBank/DDBJ whole genome shotgun (WGS) entry which is preliminary data.</text>
</comment>
<reference evidence="1 2" key="1">
    <citation type="journal article" date="2021" name="Nat. Commun.">
        <title>Genetic determinants of endophytism in the Arabidopsis root mycobiome.</title>
        <authorList>
            <person name="Mesny F."/>
            <person name="Miyauchi S."/>
            <person name="Thiergart T."/>
            <person name="Pickel B."/>
            <person name="Atanasova L."/>
            <person name="Karlsson M."/>
            <person name="Huettel B."/>
            <person name="Barry K.W."/>
            <person name="Haridas S."/>
            <person name="Chen C."/>
            <person name="Bauer D."/>
            <person name="Andreopoulos W."/>
            <person name="Pangilinan J."/>
            <person name="LaButti K."/>
            <person name="Riley R."/>
            <person name="Lipzen A."/>
            <person name="Clum A."/>
            <person name="Drula E."/>
            <person name="Henrissat B."/>
            <person name="Kohler A."/>
            <person name="Grigoriev I.V."/>
            <person name="Martin F.M."/>
            <person name="Hacquard S."/>
        </authorList>
    </citation>
    <scope>NUCLEOTIDE SEQUENCE [LARGE SCALE GENOMIC DNA]</scope>
    <source>
        <strain evidence="1 2">MPI-SDFR-AT-0079</strain>
    </source>
</reference>
<gene>
    <name evidence="1" type="ORF">F5144DRAFT_584032</name>
</gene>
<organism evidence="1 2">
    <name type="scientific">Chaetomium tenue</name>
    <dbReference type="NCBI Taxonomy" id="1854479"/>
    <lineage>
        <taxon>Eukaryota</taxon>
        <taxon>Fungi</taxon>
        <taxon>Dikarya</taxon>
        <taxon>Ascomycota</taxon>
        <taxon>Pezizomycotina</taxon>
        <taxon>Sordariomycetes</taxon>
        <taxon>Sordariomycetidae</taxon>
        <taxon>Sordariales</taxon>
        <taxon>Chaetomiaceae</taxon>
        <taxon>Chaetomium</taxon>
    </lineage>
</organism>
<protein>
    <submittedName>
        <fullName evidence="1">Uncharacterized protein</fullName>
    </submittedName>
</protein>
<evidence type="ECO:0000313" key="1">
    <source>
        <dbReference type="EMBL" id="KAH6623700.1"/>
    </source>
</evidence>
<keyword evidence="2" id="KW-1185">Reference proteome</keyword>
<dbReference type="Proteomes" id="UP000724584">
    <property type="component" value="Unassembled WGS sequence"/>
</dbReference>
<accession>A0ACB7NZC9</accession>
<proteinExistence type="predicted"/>
<sequence>METSILITGAAGYIGGSIVTQLLASSNKLVKKENVIATVRSEEQATALSKLGITVLRLDLTDENAVVESVLRHNVGIVIHTASSLNTDMALHLVTALAKQKEVSKQETYIIHTSGESAFTASSGWPHGETKDNGPLFDVEKELADSYPIRKTDVSVIEHAKVTGVTSFIVIPPMVYGKGSGQWNQLSVLLPVYVQGSISAKAVHKFANDGTVSAVHISDIAVFYEKLVEKVLLKEPIPSGEKGYYFAKAHDVQWWEVFDQLAVALEARGLATNSTVPIWPDDETAAKVLGVPVQFVSILWQSVSHMFAVNKQELGWEPAWDKERLLTNIDDEIDAVLELGQAKSSLVASLFDAAKG</sequence>
<evidence type="ECO:0000313" key="2">
    <source>
        <dbReference type="Proteomes" id="UP000724584"/>
    </source>
</evidence>